<keyword evidence="3" id="KW-1185">Reference proteome</keyword>
<reference evidence="3" key="1">
    <citation type="submission" date="2020-09" db="EMBL/GenBank/DDBJ databases">
        <title>Complete Genome Sequence of mouse commensal type strain Neisseria musculi.</title>
        <authorList>
            <person name="Thapa E."/>
            <person name="Aluvathingal J."/>
            <person name="Nadendla S."/>
            <person name="Mehta A."/>
            <person name="Tettelin H."/>
            <person name="Weyand N.J."/>
        </authorList>
    </citation>
    <scope>NUCLEOTIDE SEQUENCE [LARGE SCALE GENOMIC DNA]</scope>
    <source>
        <strain evidence="3">NW831</strain>
    </source>
</reference>
<dbReference type="KEGG" id="nmus:H7A79_2002"/>
<organism evidence="2 3">
    <name type="scientific">Neisseria musculi</name>
    <dbReference type="NCBI Taxonomy" id="1815583"/>
    <lineage>
        <taxon>Bacteria</taxon>
        <taxon>Pseudomonadati</taxon>
        <taxon>Pseudomonadota</taxon>
        <taxon>Betaproteobacteria</taxon>
        <taxon>Neisseriales</taxon>
        <taxon>Neisseriaceae</taxon>
        <taxon>Neisseria</taxon>
    </lineage>
</organism>
<dbReference type="KEGG" id="nmus:H7A79_0519"/>
<evidence type="ECO:0000313" key="2">
    <source>
        <dbReference type="EMBL" id="QNT58245.1"/>
    </source>
</evidence>
<dbReference type="RefSeq" id="WP_187000248.1">
    <property type="nucleotide sequence ID" value="NZ_CP060414.2"/>
</dbReference>
<accession>A0A7H1M9D0</accession>
<dbReference type="EMBL" id="CP060414">
    <property type="protein sequence ID" value="QNT58245.1"/>
    <property type="molecule type" value="Genomic_DNA"/>
</dbReference>
<proteinExistence type="predicted"/>
<sequence length="89" mass="10229">MRDKAAETAEHFTNRADFYVRSGSGIFNLNHNDFSDVFTAQKVVERYLQTFQWYLDDSPLIGELGIDIGKEAAGFKERFAAFFEEQPRG</sequence>
<gene>
    <name evidence="1" type="ORF">H7A79_0519</name>
    <name evidence="2" type="ORF">H7A79_2002</name>
</gene>
<reference evidence="2" key="2">
    <citation type="submission" date="2024-06" db="EMBL/GenBank/DDBJ databases">
        <title>Complete Genome Sequence of mouse commensal type strain Neisseria musculi.</title>
        <authorList>
            <person name="Thapa E."/>
            <person name="Aluvathingal J."/>
            <person name="Nadendla S."/>
            <person name="Mehta A."/>
            <person name="Tettelin H."/>
            <person name="Weyand N.J."/>
        </authorList>
    </citation>
    <scope>NUCLEOTIDE SEQUENCE</scope>
    <source>
        <strain evidence="2 3">NW831</strain>
    </source>
</reference>
<dbReference type="EMBL" id="CP060414">
    <property type="protein sequence ID" value="QNT57752.1"/>
    <property type="molecule type" value="Genomic_DNA"/>
</dbReference>
<dbReference type="AlphaFoldDB" id="A0A7H1M9D0"/>
<evidence type="ECO:0000313" key="1">
    <source>
        <dbReference type="EMBL" id="QNT57752.1"/>
    </source>
</evidence>
<name>A0A7H1M9D0_9NEIS</name>
<evidence type="ECO:0000313" key="3">
    <source>
        <dbReference type="Proteomes" id="UP000516412"/>
    </source>
</evidence>
<protein>
    <submittedName>
        <fullName evidence="2">Uncharacterized protein</fullName>
    </submittedName>
</protein>
<dbReference type="Proteomes" id="UP000516412">
    <property type="component" value="Chromosome"/>
</dbReference>